<keyword evidence="8" id="KW-0862">Zinc</keyword>
<comment type="similarity">
    <text evidence="2">Belongs to the bacterial solute-binding protein 9 family.</text>
</comment>
<keyword evidence="4" id="KW-0813">Transport</keyword>
<feature type="region of interest" description="Disordered" evidence="12">
    <location>
        <begin position="123"/>
        <end position="161"/>
    </location>
</feature>
<dbReference type="CDD" id="cd01019">
    <property type="entry name" value="ZnuA"/>
    <property type="match status" value="1"/>
</dbReference>
<evidence type="ECO:0000256" key="2">
    <source>
        <dbReference type="ARBA" id="ARBA00011028"/>
    </source>
</evidence>
<evidence type="ECO:0000256" key="12">
    <source>
        <dbReference type="SAM" id="MobiDB-lite"/>
    </source>
</evidence>
<dbReference type="Pfam" id="PF01297">
    <property type="entry name" value="ZnuA"/>
    <property type="match status" value="1"/>
</dbReference>
<dbReference type="PANTHER" id="PTHR42953">
    <property type="entry name" value="HIGH-AFFINITY ZINC UPTAKE SYSTEM PROTEIN ZNUA-RELATED"/>
    <property type="match status" value="1"/>
</dbReference>
<evidence type="ECO:0000256" key="5">
    <source>
        <dbReference type="ARBA" id="ARBA00022723"/>
    </source>
</evidence>
<proteinExistence type="inferred from homology"/>
<dbReference type="InterPro" id="IPR050492">
    <property type="entry name" value="Bact_metal-bind_prot9"/>
</dbReference>
<evidence type="ECO:0000313" key="13">
    <source>
        <dbReference type="EMBL" id="CCG07813.1"/>
    </source>
</evidence>
<dbReference type="GO" id="GO:0046872">
    <property type="term" value="F:metal ion binding"/>
    <property type="evidence" value="ECO:0007669"/>
    <property type="project" value="UniProtKB-KW"/>
</dbReference>
<accession>H6SSD4</accession>
<comment type="subcellular location">
    <subcellularLocation>
        <location evidence="1">Periplasm</location>
    </subcellularLocation>
</comment>
<keyword evidence="9" id="KW-0864">Zinc transport</keyword>
<evidence type="ECO:0000256" key="8">
    <source>
        <dbReference type="ARBA" id="ARBA00022833"/>
    </source>
</evidence>
<dbReference type="Gene3D" id="3.40.50.1980">
    <property type="entry name" value="Nitrogenase molybdenum iron protein domain"/>
    <property type="match status" value="2"/>
</dbReference>
<evidence type="ECO:0000256" key="11">
    <source>
        <dbReference type="ARBA" id="ARBA00023157"/>
    </source>
</evidence>
<dbReference type="STRING" id="1150469.RSPPHO_01187"/>
<feature type="compositionally biased region" description="Basic and acidic residues" evidence="12">
    <location>
        <begin position="124"/>
        <end position="156"/>
    </location>
</feature>
<organism evidence="13 14">
    <name type="scientific">Pararhodospirillum photometricum DSM 122</name>
    <dbReference type="NCBI Taxonomy" id="1150469"/>
    <lineage>
        <taxon>Bacteria</taxon>
        <taxon>Pseudomonadati</taxon>
        <taxon>Pseudomonadota</taxon>
        <taxon>Alphaproteobacteria</taxon>
        <taxon>Rhodospirillales</taxon>
        <taxon>Rhodospirillaceae</taxon>
        <taxon>Pararhodospirillum</taxon>
    </lineage>
</organism>
<dbReference type="InterPro" id="IPR006127">
    <property type="entry name" value="ZnuA-like"/>
</dbReference>
<dbReference type="AlphaFoldDB" id="H6SSD4"/>
<gene>
    <name evidence="13" type="primary">znuA</name>
    <name evidence="13" type="ORF">RSPPHO_01187</name>
</gene>
<evidence type="ECO:0000313" key="14">
    <source>
        <dbReference type="Proteomes" id="UP000033220"/>
    </source>
</evidence>
<protein>
    <recommendedName>
        <fullName evidence="3">High-affinity zinc uptake system protein ZnuA</fullName>
    </recommendedName>
</protein>
<evidence type="ECO:0000256" key="9">
    <source>
        <dbReference type="ARBA" id="ARBA00022906"/>
    </source>
</evidence>
<evidence type="ECO:0000256" key="1">
    <source>
        <dbReference type="ARBA" id="ARBA00004418"/>
    </source>
</evidence>
<dbReference type="GO" id="GO:0042597">
    <property type="term" value="C:periplasmic space"/>
    <property type="evidence" value="ECO:0007669"/>
    <property type="project" value="UniProtKB-SubCell"/>
</dbReference>
<reference evidence="13 14" key="1">
    <citation type="submission" date="2012-02" db="EMBL/GenBank/DDBJ databases">
        <title>Shotgun genome sequence of Phaeospirillum photometricum DSM 122.</title>
        <authorList>
            <person name="Duquesne K."/>
            <person name="Sturgis J."/>
        </authorList>
    </citation>
    <scope>NUCLEOTIDE SEQUENCE [LARGE SCALE GENOMIC DNA]</scope>
    <source>
        <strain evidence="14">DSM122</strain>
    </source>
</reference>
<dbReference type="Proteomes" id="UP000033220">
    <property type="component" value="Chromosome DSM 122"/>
</dbReference>
<evidence type="ECO:0000256" key="3">
    <source>
        <dbReference type="ARBA" id="ARBA00015915"/>
    </source>
</evidence>
<evidence type="ECO:0000256" key="10">
    <source>
        <dbReference type="ARBA" id="ARBA00023065"/>
    </source>
</evidence>
<dbReference type="SUPFAM" id="SSF53807">
    <property type="entry name" value="Helical backbone' metal receptor"/>
    <property type="match status" value="1"/>
</dbReference>
<keyword evidence="14" id="KW-1185">Reference proteome</keyword>
<sequence length="327" mass="35092">MSDREDFSMRFRIALGLLVLGVAPAWAEVPRVAASIAPVQSLVASVMGDLGTPALIVSSGASPHGYALKPSQARSLQDAALVVWVGPALETFLVAPLERLSPQAKRLALTSLPGVRLLPLRQGGDWEPHDHEHDHETGAADHEEHDHDDDHDHEAGGIDPHLWLDPTNAQVLVGAVADALADLDPEHAPTYRANAAATKTRLEGLDRALQERLAPVRGRSFLVFHDGYQYLEARYGLTGVGAITLHPETPPGAQRMRQIRERLKTQGVACIFAEPQFSPAMVHTVAEGTPAHTSTLDPLGAAHPPGPALYEQTLNDLGRALAECLTP</sequence>
<evidence type="ECO:0000256" key="6">
    <source>
        <dbReference type="ARBA" id="ARBA00022729"/>
    </source>
</evidence>
<evidence type="ECO:0000256" key="7">
    <source>
        <dbReference type="ARBA" id="ARBA00022764"/>
    </source>
</evidence>
<keyword evidence="11" id="KW-1015">Disulfide bond</keyword>
<dbReference type="InterPro" id="IPR035520">
    <property type="entry name" value="ZnuA"/>
</dbReference>
<dbReference type="PANTHER" id="PTHR42953:SF3">
    <property type="entry name" value="HIGH-AFFINITY ZINC UPTAKE SYSTEM PROTEIN ZNUA"/>
    <property type="match status" value="1"/>
</dbReference>
<dbReference type="PATRIC" id="fig|1150469.3.peg.1345"/>
<evidence type="ECO:0000256" key="4">
    <source>
        <dbReference type="ARBA" id="ARBA00022448"/>
    </source>
</evidence>
<dbReference type="KEGG" id="rpm:RSPPHO_01187"/>
<dbReference type="EMBL" id="HE663493">
    <property type="protein sequence ID" value="CCG07813.1"/>
    <property type="molecule type" value="Genomic_DNA"/>
</dbReference>
<keyword evidence="10" id="KW-0406">Ion transport</keyword>
<keyword evidence="5" id="KW-0479">Metal-binding</keyword>
<keyword evidence="6" id="KW-0732">Signal</keyword>
<keyword evidence="7" id="KW-0574">Periplasm</keyword>
<dbReference type="eggNOG" id="COG4531">
    <property type="taxonomic scope" value="Bacteria"/>
</dbReference>
<dbReference type="HOGENOM" id="CLU_016838_1_2_5"/>
<dbReference type="GO" id="GO:0006829">
    <property type="term" value="P:zinc ion transport"/>
    <property type="evidence" value="ECO:0007669"/>
    <property type="project" value="UniProtKB-KW"/>
</dbReference>
<name>H6SSD4_PARPM</name>